<dbReference type="EMBL" id="JYDP01000206">
    <property type="protein sequence ID" value="KRZ03057.1"/>
    <property type="molecule type" value="Genomic_DNA"/>
</dbReference>
<evidence type="ECO:0000313" key="1">
    <source>
        <dbReference type="EMBL" id="KRZ03057.1"/>
    </source>
</evidence>
<dbReference type="AlphaFoldDB" id="A0A0V1GXD9"/>
<name>A0A0V1GXD9_9BILA</name>
<evidence type="ECO:0000313" key="2">
    <source>
        <dbReference type="Proteomes" id="UP000055024"/>
    </source>
</evidence>
<accession>A0A0V1GXD9</accession>
<comment type="caution">
    <text evidence="1">The sequence shown here is derived from an EMBL/GenBank/DDBJ whole genome shotgun (WGS) entry which is preliminary data.</text>
</comment>
<sequence length="61" mass="6977">MKIRINNERMLNLVQVGVVLNIRFLKCSMMSSDIGIVFQISMHDMRFHFLLTPSMGGSTAF</sequence>
<protein>
    <submittedName>
        <fullName evidence="1">Uncharacterized protein</fullName>
    </submittedName>
</protein>
<gene>
    <name evidence="1" type="ORF">T11_7158</name>
</gene>
<keyword evidence="2" id="KW-1185">Reference proteome</keyword>
<proteinExistence type="predicted"/>
<reference evidence="1 2" key="1">
    <citation type="submission" date="2015-01" db="EMBL/GenBank/DDBJ databases">
        <title>Evolution of Trichinella species and genotypes.</title>
        <authorList>
            <person name="Korhonen P.K."/>
            <person name="Edoardo P."/>
            <person name="Giuseppe L.R."/>
            <person name="Gasser R.B."/>
        </authorList>
    </citation>
    <scope>NUCLEOTIDE SEQUENCE [LARGE SCALE GENOMIC DNA]</scope>
    <source>
        <strain evidence="1">ISS1029</strain>
    </source>
</reference>
<organism evidence="1 2">
    <name type="scientific">Trichinella zimbabwensis</name>
    <dbReference type="NCBI Taxonomy" id="268475"/>
    <lineage>
        <taxon>Eukaryota</taxon>
        <taxon>Metazoa</taxon>
        <taxon>Ecdysozoa</taxon>
        <taxon>Nematoda</taxon>
        <taxon>Enoplea</taxon>
        <taxon>Dorylaimia</taxon>
        <taxon>Trichinellida</taxon>
        <taxon>Trichinellidae</taxon>
        <taxon>Trichinella</taxon>
    </lineage>
</organism>
<dbReference type="Proteomes" id="UP000055024">
    <property type="component" value="Unassembled WGS sequence"/>
</dbReference>